<sequence>MRLHRLEITAFGPFAARQQIDFDRLSAAGLFLLHGPTGAGKTSVLDAVCYALYGAVPGDRQSPGTSLRSDHAPAGTCTEVCLDLTAGGRRLEITRRPAQPRPKKKGTGVTTEKAQSRLREYDAARGEWTALSRSHQEIGDEIAQLVGMSRDQFCQVVLLPQGDFARFLRADAEARGKLLGRLFDTRRFALVEERLAELRRAAEQQVRDGDERLLALAHRIGQAAGNAAPGWPAPAHRPGEPGLADAVLQWAAVARVDAREALAVTASVRSAARTRQSAARRELDAERELAALQRRHDDAVRRAGELEERRPATERARARLEQARRAELVAPALRLREDAEREHDSADTAARRARAALPSALADAGAERLSELEHELRQERGGLDAARRAELRSADLARELGELERQARCDDVILRDAEGRLADWDTARRSLQDRIEAAQEAATRAEHLAGRLEPARRRVTAARERDRLAARADAVEDDHRAARERAGAAHEHWLDLKERRLRGIAAELAAGLVPGRPCAVCGSIDHPAPARPGQAHVDRVAEDAAYREYADADQDRAEAERQLAVLREALAAARDAARPPAAEDAGGGGGGRAARSVPEPGVPSPSAPEPGTAPPPRGEPGVPAPSAAPDDLRGGVAATGSRARQGSGAEARVPAGGAEDVWPGTATAEDSSAVGGSPGGVADAGHEDGGTAPSASLVPPVPSASPASSASSASSASPASPASSALPEPAVTALAAVVARLEREHRHAHALAAGTHDAREELARAEREHGEWLSERQEAERRAVARTSRREALESERTALDAEVARAVGGSGTVAERTTLLDRRIALLHEAAEAVRAVDAAAGRLKEADDRLSDAAFRAGYGTPADAATALLDDDAQRDLQRRLDAWQAEEAAVADRLAEPEPRSAAARPPARPEAALRAFDAAESALRDAVSALDSARERCVELDRLSRLAEAEARRLGPLRDEYERVARLAGLTAGTSADNGRRMRLESYVLAGRLEQVAAAATVRLRRMSGGRYTLVHSDARSGGKRSGLGLHVVDAWTGKERDTATLSGGETFFVSLALALGLADVVTDEAGGARLDTLFIDEGFGSLDDQTLDEVLDVLDSLRERDRSVGIVSHVPDLRRRIPARLEVVKERDGSAVRLRSAADRG</sequence>
<dbReference type="Proteomes" id="UP000484988">
    <property type="component" value="Unassembled WGS sequence"/>
</dbReference>
<evidence type="ECO:0000256" key="1">
    <source>
        <dbReference type="ARBA" id="ARBA00006930"/>
    </source>
</evidence>
<feature type="region of interest" description="Disordered" evidence="5">
    <location>
        <begin position="573"/>
        <end position="727"/>
    </location>
</feature>
<dbReference type="PANTHER" id="PTHR32114">
    <property type="entry name" value="ABC TRANSPORTER ABCH.3"/>
    <property type="match status" value="1"/>
</dbReference>
<comment type="caution">
    <text evidence="7">The sequence shown here is derived from an EMBL/GenBank/DDBJ whole genome shotgun (WGS) entry which is preliminary data.</text>
</comment>
<feature type="compositionally biased region" description="Low complexity" evidence="5">
    <location>
        <begin position="692"/>
        <end position="727"/>
    </location>
</feature>
<protein>
    <recommendedName>
        <fullName evidence="3">Nuclease SbcCD subunit C</fullName>
    </recommendedName>
</protein>
<dbReference type="GO" id="GO:0006302">
    <property type="term" value="P:double-strand break repair"/>
    <property type="evidence" value="ECO:0007669"/>
    <property type="project" value="InterPro"/>
</dbReference>
<feature type="compositionally biased region" description="Low complexity" evidence="5">
    <location>
        <begin position="670"/>
        <end position="683"/>
    </location>
</feature>
<evidence type="ECO:0000256" key="3">
    <source>
        <dbReference type="ARBA" id="ARBA00013368"/>
    </source>
</evidence>
<evidence type="ECO:0000256" key="2">
    <source>
        <dbReference type="ARBA" id="ARBA00011322"/>
    </source>
</evidence>
<feature type="coiled-coil region" evidence="4">
    <location>
        <begin position="921"/>
        <end position="955"/>
    </location>
</feature>
<name>A0A6A0AQ64_9ACTN</name>
<evidence type="ECO:0000259" key="6">
    <source>
        <dbReference type="Pfam" id="PF13476"/>
    </source>
</evidence>
<evidence type="ECO:0000313" key="8">
    <source>
        <dbReference type="Proteomes" id="UP000484988"/>
    </source>
</evidence>
<feature type="coiled-coil region" evidence="4">
    <location>
        <begin position="762"/>
        <end position="796"/>
    </location>
</feature>
<keyword evidence="8" id="KW-1185">Reference proteome</keyword>
<dbReference type="EMBL" id="BLLG01000002">
    <property type="protein sequence ID" value="GFH34778.1"/>
    <property type="molecule type" value="Genomic_DNA"/>
</dbReference>
<feature type="coiled-coil region" evidence="4">
    <location>
        <begin position="275"/>
        <end position="485"/>
    </location>
</feature>
<comment type="similarity">
    <text evidence="1">Belongs to the SMC family. SbcC subfamily.</text>
</comment>
<feature type="compositionally biased region" description="Low complexity" evidence="5">
    <location>
        <begin position="573"/>
        <end position="584"/>
    </location>
</feature>
<dbReference type="Pfam" id="PF13476">
    <property type="entry name" value="AAA_23"/>
    <property type="match status" value="1"/>
</dbReference>
<evidence type="ECO:0000313" key="7">
    <source>
        <dbReference type="EMBL" id="GFH34778.1"/>
    </source>
</evidence>
<feature type="domain" description="Rad50/SbcC-type AAA" evidence="6">
    <location>
        <begin position="5"/>
        <end position="204"/>
    </location>
</feature>
<reference evidence="7 8" key="1">
    <citation type="submission" date="2020-02" db="EMBL/GenBank/DDBJ databases">
        <title>Whole Genome Shotgun Sequence of Streptomyces sp. strain CWH03.</title>
        <authorList>
            <person name="Dohra H."/>
            <person name="Kodani S."/>
            <person name="Yamamura H."/>
        </authorList>
    </citation>
    <scope>NUCLEOTIDE SEQUENCE [LARGE SCALE GENOMIC DNA]</scope>
    <source>
        <strain evidence="7 8">CWH03</strain>
    </source>
</reference>
<dbReference type="RefSeq" id="WP_173262220.1">
    <property type="nucleotide sequence ID" value="NZ_BLLG01000002.1"/>
</dbReference>
<dbReference type="Pfam" id="PF13558">
    <property type="entry name" value="SbcC_Walker_B"/>
    <property type="match status" value="1"/>
</dbReference>
<keyword evidence="4" id="KW-0175">Coiled coil</keyword>
<dbReference type="InterPro" id="IPR027417">
    <property type="entry name" value="P-loop_NTPase"/>
</dbReference>
<evidence type="ECO:0000256" key="4">
    <source>
        <dbReference type="SAM" id="Coils"/>
    </source>
</evidence>
<gene>
    <name evidence="7" type="ORF">SCWH03_09920</name>
</gene>
<dbReference type="Gene3D" id="3.40.50.300">
    <property type="entry name" value="P-loop containing nucleotide triphosphate hydrolases"/>
    <property type="match status" value="2"/>
</dbReference>
<dbReference type="GO" id="GO:0016887">
    <property type="term" value="F:ATP hydrolysis activity"/>
    <property type="evidence" value="ECO:0007669"/>
    <property type="project" value="InterPro"/>
</dbReference>
<organism evidence="7 8">
    <name type="scientific">Streptomyces pacificus</name>
    <dbReference type="NCBI Taxonomy" id="2705029"/>
    <lineage>
        <taxon>Bacteria</taxon>
        <taxon>Bacillati</taxon>
        <taxon>Actinomycetota</taxon>
        <taxon>Actinomycetes</taxon>
        <taxon>Kitasatosporales</taxon>
        <taxon>Streptomycetaceae</taxon>
        <taxon>Streptomyces</taxon>
    </lineage>
</organism>
<proteinExistence type="inferred from homology"/>
<dbReference type="PANTHER" id="PTHR32114:SF2">
    <property type="entry name" value="ABC TRANSPORTER ABCH.3"/>
    <property type="match status" value="1"/>
</dbReference>
<dbReference type="SUPFAM" id="SSF52540">
    <property type="entry name" value="P-loop containing nucleoside triphosphate hydrolases"/>
    <property type="match status" value="1"/>
</dbReference>
<accession>A0A6A0AQ64</accession>
<feature type="region of interest" description="Disordered" evidence="5">
    <location>
        <begin position="92"/>
        <end position="116"/>
    </location>
</feature>
<comment type="subunit">
    <text evidence="2">Heterodimer of SbcC and SbcD.</text>
</comment>
<feature type="compositionally biased region" description="Pro residues" evidence="5">
    <location>
        <begin position="600"/>
        <end position="618"/>
    </location>
</feature>
<dbReference type="InterPro" id="IPR038729">
    <property type="entry name" value="Rad50/SbcC_AAA"/>
</dbReference>
<dbReference type="AlphaFoldDB" id="A0A6A0AQ64"/>
<evidence type="ECO:0000256" key="5">
    <source>
        <dbReference type="SAM" id="MobiDB-lite"/>
    </source>
</evidence>